<organism evidence="1 2">
    <name type="scientific">Staphylococcus pettenkoferi</name>
    <dbReference type="NCBI Taxonomy" id="170573"/>
    <lineage>
        <taxon>Bacteria</taxon>
        <taxon>Bacillati</taxon>
        <taxon>Bacillota</taxon>
        <taxon>Bacilli</taxon>
        <taxon>Bacillales</taxon>
        <taxon>Staphylococcaceae</taxon>
        <taxon>Staphylococcus</taxon>
    </lineage>
</organism>
<dbReference type="RefSeq" id="WP_145458142.1">
    <property type="nucleotide sequence ID" value="NZ_JANSKR010000004.1"/>
</dbReference>
<reference evidence="1" key="1">
    <citation type="journal article" date="2022" name="Int. J. Mol. Sci.">
        <title>Phenotypic and Genotypic Virulence Characterisation of Staphylococcus pettenkoferi Strains Isolated from Human Bloodstream and Diabetic Foot Infections.</title>
        <authorList>
            <person name="Magnan C."/>
            <person name="Ahmad-Mansour N."/>
            <person name="Pouget C."/>
            <person name="Morsli M."/>
            <person name="Huc-Brandt S."/>
            <person name="Pantel A."/>
            <person name="Dunyach-Remy C."/>
            <person name="Sotto A."/>
            <person name="Molle V."/>
            <person name="Lavigne J.-P."/>
        </authorList>
    </citation>
    <scope>NUCLEOTIDE SEQUENCE</scope>
    <source>
        <strain evidence="1">NSP012P</strain>
    </source>
</reference>
<dbReference type="EMBL" id="JANSLD010000027">
    <property type="protein sequence ID" value="MCY1583346.1"/>
    <property type="molecule type" value="Genomic_DNA"/>
</dbReference>
<comment type="caution">
    <text evidence="1">The sequence shown here is derived from an EMBL/GenBank/DDBJ whole genome shotgun (WGS) entry which is preliminary data.</text>
</comment>
<proteinExistence type="predicted"/>
<keyword evidence="2" id="KW-1185">Reference proteome</keyword>
<sequence length="121" mass="13134">MSIKPKVITDFGFNPEFLRDAKNVEYTVGNPVLDGSKFSQDTVVKAGTAIHKNKDTGLYELVGESTSNPVAAVLTANEVKVAKGENEEVSAIRKASVHEERTHGVNDAFKQATQGRIVFDI</sequence>
<evidence type="ECO:0000313" key="2">
    <source>
        <dbReference type="Proteomes" id="UP001072952"/>
    </source>
</evidence>
<gene>
    <name evidence="1" type="ORF">NW133_07365</name>
</gene>
<evidence type="ECO:0000313" key="1">
    <source>
        <dbReference type="EMBL" id="MCY1583346.1"/>
    </source>
</evidence>
<reference evidence="1" key="2">
    <citation type="submission" date="2022-08" db="EMBL/GenBank/DDBJ databases">
        <authorList>
            <person name="Magnan C."/>
        </authorList>
    </citation>
    <scope>NUCLEOTIDE SEQUENCE</scope>
    <source>
        <strain evidence="1">NSP012P</strain>
    </source>
</reference>
<dbReference type="Proteomes" id="UP001072952">
    <property type="component" value="Unassembled WGS sequence"/>
</dbReference>
<accession>A0ABT4BKZ9</accession>
<name>A0ABT4BKZ9_9STAP</name>
<protein>
    <submittedName>
        <fullName evidence="1">Uncharacterized protein</fullName>
    </submittedName>
</protein>